<accession>A0A438I273</accession>
<evidence type="ECO:0000259" key="2">
    <source>
        <dbReference type="Pfam" id="PF00004"/>
    </source>
</evidence>
<comment type="caution">
    <text evidence="4">The sequence shown here is derived from an EMBL/GenBank/DDBJ whole genome shotgun (WGS) entry which is preliminary data.</text>
</comment>
<name>A0A438I273_VITVI</name>
<proteinExistence type="predicted"/>
<feature type="domain" description="ATPase AAA-type core" evidence="2">
    <location>
        <begin position="6"/>
        <end position="38"/>
    </location>
</feature>
<protein>
    <submittedName>
        <fullName evidence="4">AAA-ATPase</fullName>
    </submittedName>
</protein>
<dbReference type="InterPro" id="IPR027417">
    <property type="entry name" value="P-loop_NTPase"/>
</dbReference>
<dbReference type="InterPro" id="IPR058017">
    <property type="entry name" value="At3g28540-like_C"/>
</dbReference>
<sequence>MEMRIFVVPPGTGKSSLIAAMANHLKFHIYNLELTSLRCNSRLMLSELLNSIDGLWSSCGDKQIIVLNNYHKERLDPGLLRPGLFPEIEKLIVEVEVIPAAIAEELMKSEEAGIALGRLVFLKRVKTVRNEATNGEDTNEKGNESPRVARTRTPSTTNYDVDSATWADLRAVPLPECNGGHCPRP</sequence>
<evidence type="ECO:0000313" key="4">
    <source>
        <dbReference type="EMBL" id="RVW90801.1"/>
    </source>
</evidence>
<dbReference type="Pfam" id="PF00004">
    <property type="entry name" value="AAA"/>
    <property type="match status" value="1"/>
</dbReference>
<feature type="domain" description="AAA+ ATPase At3g28540-like C-terminal" evidence="3">
    <location>
        <begin position="84"/>
        <end position="128"/>
    </location>
</feature>
<evidence type="ECO:0000259" key="3">
    <source>
        <dbReference type="Pfam" id="PF25568"/>
    </source>
</evidence>
<dbReference type="PANTHER" id="PTHR23070">
    <property type="entry name" value="BCS1 AAA-TYPE ATPASE"/>
    <property type="match status" value="1"/>
</dbReference>
<evidence type="ECO:0000256" key="1">
    <source>
        <dbReference type="SAM" id="MobiDB-lite"/>
    </source>
</evidence>
<dbReference type="GO" id="GO:0016887">
    <property type="term" value="F:ATP hydrolysis activity"/>
    <property type="evidence" value="ECO:0007669"/>
    <property type="project" value="InterPro"/>
</dbReference>
<organism evidence="4 5">
    <name type="scientific">Vitis vinifera</name>
    <name type="common">Grape</name>
    <dbReference type="NCBI Taxonomy" id="29760"/>
    <lineage>
        <taxon>Eukaryota</taxon>
        <taxon>Viridiplantae</taxon>
        <taxon>Streptophyta</taxon>
        <taxon>Embryophyta</taxon>
        <taxon>Tracheophyta</taxon>
        <taxon>Spermatophyta</taxon>
        <taxon>Magnoliopsida</taxon>
        <taxon>eudicotyledons</taxon>
        <taxon>Gunneridae</taxon>
        <taxon>Pentapetalae</taxon>
        <taxon>rosids</taxon>
        <taxon>Vitales</taxon>
        <taxon>Vitaceae</taxon>
        <taxon>Viteae</taxon>
        <taxon>Vitis</taxon>
    </lineage>
</organism>
<dbReference type="Gene3D" id="3.40.50.300">
    <property type="entry name" value="P-loop containing nucleotide triphosphate hydrolases"/>
    <property type="match status" value="1"/>
</dbReference>
<feature type="region of interest" description="Disordered" evidence="1">
    <location>
        <begin position="132"/>
        <end position="160"/>
    </location>
</feature>
<dbReference type="EMBL" id="QGNW01000151">
    <property type="protein sequence ID" value="RVW90801.1"/>
    <property type="molecule type" value="Genomic_DNA"/>
</dbReference>
<dbReference type="Proteomes" id="UP000288805">
    <property type="component" value="Unassembled WGS sequence"/>
</dbReference>
<dbReference type="Pfam" id="PF25568">
    <property type="entry name" value="AAA_lid_At3g28540"/>
    <property type="match status" value="1"/>
</dbReference>
<reference evidence="4 5" key="1">
    <citation type="journal article" date="2018" name="PLoS Genet.">
        <title>Population sequencing reveals clonal diversity and ancestral inbreeding in the grapevine cultivar Chardonnay.</title>
        <authorList>
            <person name="Roach M.J."/>
            <person name="Johnson D.L."/>
            <person name="Bohlmann J."/>
            <person name="van Vuuren H.J."/>
            <person name="Jones S.J."/>
            <person name="Pretorius I.S."/>
            <person name="Schmidt S.A."/>
            <person name="Borneman A.R."/>
        </authorList>
    </citation>
    <scope>NUCLEOTIDE SEQUENCE [LARGE SCALE GENOMIC DNA]</scope>
    <source>
        <strain evidence="5">cv. Chardonnay</strain>
        <tissue evidence="4">Leaf</tissue>
    </source>
</reference>
<dbReference type="InterPro" id="IPR003959">
    <property type="entry name" value="ATPase_AAA_core"/>
</dbReference>
<dbReference type="GO" id="GO:0005524">
    <property type="term" value="F:ATP binding"/>
    <property type="evidence" value="ECO:0007669"/>
    <property type="project" value="InterPro"/>
</dbReference>
<dbReference type="AlphaFoldDB" id="A0A438I273"/>
<dbReference type="SUPFAM" id="SSF52540">
    <property type="entry name" value="P-loop containing nucleoside triphosphate hydrolases"/>
    <property type="match status" value="1"/>
</dbReference>
<gene>
    <name evidence="4" type="primary">VvCHDp000310_0</name>
    <name evidence="4" type="ORF">CK203_028539</name>
</gene>
<dbReference type="InterPro" id="IPR050747">
    <property type="entry name" value="Mitochondrial_chaperone_BCS1"/>
</dbReference>
<dbReference type="Gene3D" id="6.10.280.40">
    <property type="match status" value="1"/>
</dbReference>
<evidence type="ECO:0000313" key="5">
    <source>
        <dbReference type="Proteomes" id="UP000288805"/>
    </source>
</evidence>